<dbReference type="GO" id="GO:0005737">
    <property type="term" value="C:cytoplasm"/>
    <property type="evidence" value="ECO:0007669"/>
    <property type="project" value="UniProtKB-SubCell"/>
</dbReference>
<evidence type="ECO:0000313" key="9">
    <source>
        <dbReference type="Proteomes" id="UP000194003"/>
    </source>
</evidence>
<dbReference type="NCBIfam" id="NF001453">
    <property type="entry name" value="PRK00312.1"/>
    <property type="match status" value="1"/>
</dbReference>
<evidence type="ECO:0000256" key="5">
    <source>
        <dbReference type="ARBA" id="ARBA00022679"/>
    </source>
</evidence>
<comment type="caution">
    <text evidence="8">The sequence shown here is derived from an EMBL/GenBank/DDBJ whole genome shotgun (WGS) entry which is preliminary data.</text>
</comment>
<dbReference type="HAMAP" id="MF_00090">
    <property type="entry name" value="PIMT"/>
    <property type="match status" value="1"/>
</dbReference>
<evidence type="ECO:0000256" key="3">
    <source>
        <dbReference type="ARBA" id="ARBA00022490"/>
    </source>
</evidence>
<dbReference type="AlphaFoldDB" id="A0A1Y2K2P4"/>
<dbReference type="InterPro" id="IPR000682">
    <property type="entry name" value="PCMT"/>
</dbReference>
<dbReference type="OrthoDB" id="9810066at2"/>
<evidence type="ECO:0000256" key="4">
    <source>
        <dbReference type="ARBA" id="ARBA00022603"/>
    </source>
</evidence>
<gene>
    <name evidence="7" type="primary">pcm</name>
    <name evidence="8" type="ORF">MAIT1_01906</name>
</gene>
<dbReference type="FunFam" id="3.40.50.150:FF:000010">
    <property type="entry name" value="Protein-L-isoaspartate O-methyltransferase"/>
    <property type="match status" value="1"/>
</dbReference>
<dbReference type="CDD" id="cd02440">
    <property type="entry name" value="AdoMet_MTases"/>
    <property type="match status" value="1"/>
</dbReference>
<dbReference type="NCBIfam" id="TIGR00080">
    <property type="entry name" value="pimt"/>
    <property type="match status" value="1"/>
</dbReference>
<comment type="function">
    <text evidence="7">Catalyzes the methyl esterification of L-isoaspartyl residues in peptides and proteins that result from spontaneous decomposition of normal L-aspartyl and L-asparaginyl residues. It plays a role in the repair and/or degradation of damaged proteins.</text>
</comment>
<evidence type="ECO:0000256" key="7">
    <source>
        <dbReference type="HAMAP-Rule" id="MF_00090"/>
    </source>
</evidence>
<dbReference type="EMBL" id="LVJN01000020">
    <property type="protein sequence ID" value="OSM01856.1"/>
    <property type="molecule type" value="Genomic_DNA"/>
</dbReference>
<reference evidence="8 9" key="1">
    <citation type="journal article" date="2016" name="BMC Genomics">
        <title>Combined genomic and structural analyses of a cultured magnetotactic bacterium reveals its niche adaptation to a dynamic environment.</title>
        <authorList>
            <person name="Araujo A.C."/>
            <person name="Morillo V."/>
            <person name="Cypriano J."/>
            <person name="Teixeira L.C."/>
            <person name="Leao P."/>
            <person name="Lyra S."/>
            <person name="Almeida L.G."/>
            <person name="Bazylinski D.A."/>
            <person name="Vasconcellos A.T."/>
            <person name="Abreu F."/>
            <person name="Lins U."/>
        </authorList>
    </citation>
    <scope>NUCLEOTIDE SEQUENCE [LARGE SCALE GENOMIC DNA]</scope>
    <source>
        <strain evidence="8 9">IT-1</strain>
    </source>
</reference>
<keyword evidence="6 7" id="KW-0949">S-adenosyl-L-methionine</keyword>
<evidence type="ECO:0000256" key="1">
    <source>
        <dbReference type="ARBA" id="ARBA00004496"/>
    </source>
</evidence>
<keyword evidence="3 7" id="KW-0963">Cytoplasm</keyword>
<dbReference type="EC" id="2.1.1.77" evidence="7"/>
<dbReference type="PANTHER" id="PTHR11579:SF0">
    <property type="entry name" value="PROTEIN-L-ISOASPARTATE(D-ASPARTATE) O-METHYLTRANSFERASE"/>
    <property type="match status" value="1"/>
</dbReference>
<comment type="catalytic activity">
    <reaction evidence="7">
        <text>[protein]-L-isoaspartate + S-adenosyl-L-methionine = [protein]-L-isoaspartate alpha-methyl ester + S-adenosyl-L-homocysteine</text>
        <dbReference type="Rhea" id="RHEA:12705"/>
        <dbReference type="Rhea" id="RHEA-COMP:12143"/>
        <dbReference type="Rhea" id="RHEA-COMP:12144"/>
        <dbReference type="ChEBI" id="CHEBI:57856"/>
        <dbReference type="ChEBI" id="CHEBI:59789"/>
        <dbReference type="ChEBI" id="CHEBI:90596"/>
        <dbReference type="ChEBI" id="CHEBI:90598"/>
        <dbReference type="EC" id="2.1.1.77"/>
    </reaction>
</comment>
<dbReference type="RefSeq" id="WP_085444366.1">
    <property type="nucleotide sequence ID" value="NZ_LVJN01000020.1"/>
</dbReference>
<dbReference type="GO" id="GO:0004719">
    <property type="term" value="F:protein-L-isoaspartate (D-aspartate) O-methyltransferase activity"/>
    <property type="evidence" value="ECO:0007669"/>
    <property type="project" value="UniProtKB-UniRule"/>
</dbReference>
<name>A0A1Y2K2P4_9PROT</name>
<dbReference type="InterPro" id="IPR029063">
    <property type="entry name" value="SAM-dependent_MTases_sf"/>
</dbReference>
<sequence length="225" mass="24825">MDRFSVSEADHRERVAARARKRMARETLPARGITDARVLAAMERIPRHWFVEEALAAEAYGEATLPIGEGQTLSQAYTVARMSEALALRGSEVVLEIGAGSGYQTAILSQLCAWVYTIERFPSLASGARRRWQRLGVDNVTLHVGDGTLGWPQARQFDRILITAGAPVTPQNLRAQLRPGGVLVAPEGDRQSQQMVRAGYDAAGQWWREILESCRFVPLVGAQGW</sequence>
<dbReference type="PANTHER" id="PTHR11579">
    <property type="entry name" value="PROTEIN-L-ISOASPARTATE O-METHYLTRANSFERASE"/>
    <property type="match status" value="1"/>
</dbReference>
<evidence type="ECO:0000256" key="6">
    <source>
        <dbReference type="ARBA" id="ARBA00022691"/>
    </source>
</evidence>
<dbReference type="GO" id="GO:0030091">
    <property type="term" value="P:protein repair"/>
    <property type="evidence" value="ECO:0007669"/>
    <property type="project" value="UniProtKB-UniRule"/>
</dbReference>
<keyword evidence="9" id="KW-1185">Reference proteome</keyword>
<comment type="subcellular location">
    <subcellularLocation>
        <location evidence="1 7">Cytoplasm</location>
    </subcellularLocation>
</comment>
<evidence type="ECO:0000256" key="2">
    <source>
        <dbReference type="ARBA" id="ARBA00005369"/>
    </source>
</evidence>
<dbReference type="Gene3D" id="3.40.50.150">
    <property type="entry name" value="Vaccinia Virus protein VP39"/>
    <property type="match status" value="1"/>
</dbReference>
<feature type="active site" evidence="7">
    <location>
        <position position="74"/>
    </location>
</feature>
<dbReference type="STRING" id="1434232.MAIT1_01906"/>
<evidence type="ECO:0000313" key="8">
    <source>
        <dbReference type="EMBL" id="OSM01856.1"/>
    </source>
</evidence>
<dbReference type="SUPFAM" id="SSF53335">
    <property type="entry name" value="S-adenosyl-L-methionine-dependent methyltransferases"/>
    <property type="match status" value="1"/>
</dbReference>
<comment type="similarity">
    <text evidence="2 7">Belongs to the methyltransferase superfamily. L-isoaspartyl/D-aspartyl protein methyltransferase family.</text>
</comment>
<dbReference type="Pfam" id="PF01135">
    <property type="entry name" value="PCMT"/>
    <property type="match status" value="1"/>
</dbReference>
<keyword evidence="4 7" id="KW-0489">Methyltransferase</keyword>
<organism evidence="8 9">
    <name type="scientific">Magnetofaba australis IT-1</name>
    <dbReference type="NCBI Taxonomy" id="1434232"/>
    <lineage>
        <taxon>Bacteria</taxon>
        <taxon>Pseudomonadati</taxon>
        <taxon>Pseudomonadota</taxon>
        <taxon>Magnetococcia</taxon>
        <taxon>Magnetococcales</taxon>
        <taxon>Magnetococcaceae</taxon>
        <taxon>Magnetofaba</taxon>
    </lineage>
</organism>
<keyword evidence="5 7" id="KW-0808">Transferase</keyword>
<dbReference type="Proteomes" id="UP000194003">
    <property type="component" value="Unassembled WGS sequence"/>
</dbReference>
<dbReference type="GO" id="GO:0032259">
    <property type="term" value="P:methylation"/>
    <property type="evidence" value="ECO:0007669"/>
    <property type="project" value="UniProtKB-KW"/>
</dbReference>
<proteinExistence type="inferred from homology"/>
<protein>
    <recommendedName>
        <fullName evidence="7">Protein-L-isoaspartate O-methyltransferase</fullName>
        <ecNumber evidence="7">2.1.1.77</ecNumber>
    </recommendedName>
    <alternativeName>
        <fullName evidence="7">L-isoaspartyl protein carboxyl methyltransferase</fullName>
    </alternativeName>
    <alternativeName>
        <fullName evidence="7">Protein L-isoaspartyl methyltransferase</fullName>
    </alternativeName>
    <alternativeName>
        <fullName evidence="7">Protein-beta-aspartate methyltransferase</fullName>
        <shortName evidence="7">PIMT</shortName>
    </alternativeName>
</protein>
<accession>A0A1Y2K2P4</accession>